<organism evidence="1 2">
    <name type="scientific">Vasconcelosia minhoensis LEGE 07310</name>
    <dbReference type="NCBI Taxonomy" id="915328"/>
    <lineage>
        <taxon>Bacteria</taxon>
        <taxon>Bacillati</taxon>
        <taxon>Cyanobacteriota</taxon>
        <taxon>Cyanophyceae</taxon>
        <taxon>Nodosilineales</taxon>
        <taxon>Cymatolegaceae</taxon>
        <taxon>Vasconcelosia</taxon>
        <taxon>Vasconcelosia minhoensis</taxon>
    </lineage>
</organism>
<keyword evidence="2" id="KW-1185">Reference proteome</keyword>
<reference evidence="1" key="1">
    <citation type="submission" date="2020-10" db="EMBL/GenBank/DDBJ databases">
        <authorList>
            <person name="Castelo-Branco R."/>
            <person name="Eusebio N."/>
            <person name="Adriana R."/>
            <person name="Vieira A."/>
            <person name="Brugerolle De Fraissinette N."/>
            <person name="Rezende De Castro R."/>
            <person name="Schneider M.P."/>
            <person name="Vasconcelos V."/>
            <person name="Leao P.N."/>
        </authorList>
    </citation>
    <scope>NUCLEOTIDE SEQUENCE</scope>
    <source>
        <strain evidence="1">LEGE 07310</strain>
    </source>
</reference>
<gene>
    <name evidence="1" type="ORF">IQ241_09450</name>
</gene>
<comment type="caution">
    <text evidence="1">The sequence shown here is derived from an EMBL/GenBank/DDBJ whole genome shotgun (WGS) entry which is preliminary data.</text>
</comment>
<protein>
    <recommendedName>
        <fullName evidence="3">Addiction module component</fullName>
    </recommendedName>
</protein>
<evidence type="ECO:0008006" key="3">
    <source>
        <dbReference type="Google" id="ProtNLM"/>
    </source>
</evidence>
<evidence type="ECO:0000313" key="2">
    <source>
        <dbReference type="Proteomes" id="UP000636505"/>
    </source>
</evidence>
<dbReference type="RefSeq" id="WP_193906355.1">
    <property type="nucleotide sequence ID" value="NZ_JADEXG010000017.1"/>
</dbReference>
<accession>A0A8J7ANR3</accession>
<proteinExistence type="predicted"/>
<dbReference type="Proteomes" id="UP000636505">
    <property type="component" value="Unassembled WGS sequence"/>
</dbReference>
<dbReference type="AlphaFoldDB" id="A0A8J7ANR3"/>
<name>A0A8J7ANR3_9CYAN</name>
<dbReference type="EMBL" id="JADEXG010000017">
    <property type="protein sequence ID" value="MBE9077521.1"/>
    <property type="molecule type" value="Genomic_DNA"/>
</dbReference>
<evidence type="ECO:0000313" key="1">
    <source>
        <dbReference type="EMBL" id="MBE9077521.1"/>
    </source>
</evidence>
<sequence>MAQVSKLDQVLESIEMLPLEDQEVLVELMQRRLVERRREEIAKHIAQAQADYEAGKVFRGTVEDAIAELRA</sequence>